<evidence type="ECO:0000313" key="1">
    <source>
        <dbReference type="EMBL" id="MBR0654800.1"/>
    </source>
</evidence>
<reference evidence="1" key="1">
    <citation type="submission" date="2020-01" db="EMBL/GenBank/DDBJ databases">
        <authorList>
            <person name="Rat A."/>
        </authorList>
    </citation>
    <scope>NUCLEOTIDE SEQUENCE</scope>
    <source>
        <strain evidence="1">LMG 28251</strain>
    </source>
</reference>
<comment type="caution">
    <text evidence="1">The sequence shown here is derived from an EMBL/GenBank/DDBJ whole genome shotgun (WGS) entry which is preliminary data.</text>
</comment>
<organism evidence="1 2">
    <name type="scientific">Plastoroseomonas arctica</name>
    <dbReference type="NCBI Taxonomy" id="1509237"/>
    <lineage>
        <taxon>Bacteria</taxon>
        <taxon>Pseudomonadati</taxon>
        <taxon>Pseudomonadota</taxon>
        <taxon>Alphaproteobacteria</taxon>
        <taxon>Acetobacterales</taxon>
        <taxon>Acetobacteraceae</taxon>
        <taxon>Plastoroseomonas</taxon>
    </lineage>
</organism>
<name>A0AAF1K228_9PROT</name>
<dbReference type="EMBL" id="JAAEDH010000006">
    <property type="protein sequence ID" value="MBR0654800.1"/>
    <property type="molecule type" value="Genomic_DNA"/>
</dbReference>
<sequence>MAIFWPGMPCALCRNPVLEGQDRVATSHVIESPFDELWDLSDTVAHRACFLAWPHRLAFVARYNAVADRLGGGSSVRSYMDATGRIGPDVMPPVGVEPIHVHRALALSSSERRPGLHVWFDPHEYPAPGARYLILLHLEGAAPALWDAVADNVLLGPLRTIRATVDTGTPPPMPLRRVAVPPDDLLRVCPDAGRDGVCLETDGHASPRHRVTTDADNTFVLYLLGPLAAARPGFWAVRGARC</sequence>
<dbReference type="AlphaFoldDB" id="A0AAF1K228"/>
<evidence type="ECO:0000313" key="2">
    <source>
        <dbReference type="Proteomes" id="UP001196068"/>
    </source>
</evidence>
<proteinExistence type="predicted"/>
<dbReference type="Proteomes" id="UP001196068">
    <property type="component" value="Unassembled WGS sequence"/>
</dbReference>
<protein>
    <submittedName>
        <fullName evidence="1">Uncharacterized protein</fullName>
    </submittedName>
</protein>
<reference evidence="1" key="2">
    <citation type="journal article" date="2021" name="Syst. Appl. Microbiol.">
        <title>Roseomonas hellenica sp. nov., isolated from roots of wild-growing Alkanna tinctoria.</title>
        <authorList>
            <person name="Rat A."/>
            <person name="Naranjo H.D."/>
            <person name="Lebbe L."/>
            <person name="Cnockaert M."/>
            <person name="Krigas N."/>
            <person name="Grigoriadou K."/>
            <person name="Maloupa E."/>
            <person name="Willems A."/>
        </authorList>
    </citation>
    <scope>NUCLEOTIDE SEQUENCE</scope>
    <source>
        <strain evidence="1">LMG 28251</strain>
    </source>
</reference>
<accession>A0AAF1K228</accession>
<gene>
    <name evidence="1" type="ORF">GXW79_06890</name>
</gene>
<keyword evidence="2" id="KW-1185">Reference proteome</keyword>
<dbReference type="RefSeq" id="WP_211873625.1">
    <property type="nucleotide sequence ID" value="NZ_JAAEDH010000006.1"/>
</dbReference>